<dbReference type="InterPro" id="IPR005754">
    <property type="entry name" value="Sortase"/>
</dbReference>
<dbReference type="Proteomes" id="UP001164965">
    <property type="component" value="Chromosome"/>
</dbReference>
<protein>
    <submittedName>
        <fullName evidence="4">Class E sortase</fullName>
    </submittedName>
</protein>
<sequence length="299" mass="30999">MSTALDDAPPPGPRPSRHRGDRVRTGVRGLGELLITVGLVLLLFVVYELYWTDLVSAGKQSDVTTALDQEWANGDNPTIATPVVGQERTGQSTVALGAGFAKLYVPSFGSDYQFTVVEGTTQEALAVGPGHYAGTAFPGQPGNFAVAGHRVGQGAPFNDLDLLQSCDSIITETADTWYVYRVLPMSEEVDGWGAGKGATDASCTGTADNDAAVAPLGGAYTGVVGRQIVDPSQGDVISPVPGDAAAAPTGADAVSLLTLTTCHPRYSARQRMIIHAVMVKQYPKSASAPGAVPPEMAKG</sequence>
<keyword evidence="5" id="KW-1185">Reference proteome</keyword>
<proteinExistence type="predicted"/>
<dbReference type="CDD" id="cd05830">
    <property type="entry name" value="Sortase_E"/>
    <property type="match status" value="1"/>
</dbReference>
<dbReference type="InterPro" id="IPR023365">
    <property type="entry name" value="Sortase_dom-sf"/>
</dbReference>
<name>A0ABY6NZY4_9NOCA</name>
<evidence type="ECO:0000313" key="4">
    <source>
        <dbReference type="EMBL" id="UZJ24666.1"/>
    </source>
</evidence>
<keyword evidence="1" id="KW-0378">Hydrolase</keyword>
<evidence type="ECO:0000256" key="3">
    <source>
        <dbReference type="SAM" id="Phobius"/>
    </source>
</evidence>
<evidence type="ECO:0000256" key="2">
    <source>
        <dbReference type="SAM" id="MobiDB-lite"/>
    </source>
</evidence>
<accession>A0ABY6NZY4</accession>
<dbReference type="InterPro" id="IPR053465">
    <property type="entry name" value="Sortase_Class_E"/>
</dbReference>
<dbReference type="RefSeq" id="WP_265382773.1">
    <property type="nucleotide sequence ID" value="NZ_CP110615.1"/>
</dbReference>
<keyword evidence="3" id="KW-1133">Transmembrane helix</keyword>
<feature type="transmembrane region" description="Helical" evidence="3">
    <location>
        <begin position="29"/>
        <end position="51"/>
    </location>
</feature>
<reference evidence="4" key="1">
    <citation type="submission" date="2022-10" db="EMBL/GenBank/DDBJ databases">
        <title>Rhodococcus sp.75.</title>
        <authorList>
            <person name="Sun M."/>
        </authorList>
    </citation>
    <scope>NUCLEOTIDE SEQUENCE</scope>
    <source>
        <strain evidence="4">75</strain>
    </source>
</reference>
<gene>
    <name evidence="4" type="ORF">RHODO2019_16355</name>
</gene>
<dbReference type="InterPro" id="IPR042003">
    <property type="entry name" value="Sortase_E"/>
</dbReference>
<dbReference type="NCBIfam" id="NF033747">
    <property type="entry name" value="class_E_sortase"/>
    <property type="match status" value="1"/>
</dbReference>
<keyword evidence="3" id="KW-0812">Transmembrane</keyword>
<feature type="region of interest" description="Disordered" evidence="2">
    <location>
        <begin position="1"/>
        <end position="22"/>
    </location>
</feature>
<dbReference type="EMBL" id="CP110615">
    <property type="protein sequence ID" value="UZJ24666.1"/>
    <property type="molecule type" value="Genomic_DNA"/>
</dbReference>
<keyword evidence="3" id="KW-0472">Membrane</keyword>
<evidence type="ECO:0000313" key="5">
    <source>
        <dbReference type="Proteomes" id="UP001164965"/>
    </source>
</evidence>
<organism evidence="4 5">
    <name type="scientific">Rhodococcus antarcticus</name>
    <dbReference type="NCBI Taxonomy" id="2987751"/>
    <lineage>
        <taxon>Bacteria</taxon>
        <taxon>Bacillati</taxon>
        <taxon>Actinomycetota</taxon>
        <taxon>Actinomycetes</taxon>
        <taxon>Mycobacteriales</taxon>
        <taxon>Nocardiaceae</taxon>
        <taxon>Rhodococcus</taxon>
    </lineage>
</organism>
<dbReference type="Gene3D" id="2.40.260.10">
    <property type="entry name" value="Sortase"/>
    <property type="match status" value="1"/>
</dbReference>
<dbReference type="SUPFAM" id="SSF63817">
    <property type="entry name" value="Sortase"/>
    <property type="match status" value="1"/>
</dbReference>
<evidence type="ECO:0000256" key="1">
    <source>
        <dbReference type="ARBA" id="ARBA00022801"/>
    </source>
</evidence>
<dbReference type="Pfam" id="PF04203">
    <property type="entry name" value="Sortase"/>
    <property type="match status" value="1"/>
</dbReference>